<dbReference type="SUPFAM" id="SSF81321">
    <property type="entry name" value="Family A G protein-coupled receptor-like"/>
    <property type="match status" value="1"/>
</dbReference>
<keyword evidence="4 9" id="KW-1133">Transmembrane helix</keyword>
<evidence type="ECO:0000256" key="6">
    <source>
        <dbReference type="ARBA" id="ARBA00023136"/>
    </source>
</evidence>
<evidence type="ECO:0000256" key="2">
    <source>
        <dbReference type="ARBA" id="ARBA00010663"/>
    </source>
</evidence>
<proteinExistence type="inferred from homology"/>
<sequence length="245" mass="26995">MYNILLDMLLLVLPLVALAATYSLITRTLRQGMELEHALRSDGTPGPCDNGQVEMYVTANGSRQAAADGCRACAATGAAAVAAAAAEGGAEVAHLHHTCSLPSAKPSFRAHHLPTGLRRSNAEKSLLKKRRVIKMLCAVVLEFFVCWTPLYVINTIALFTPGMVYNGLGYTAISFFHLLAYSSSCCNPITYCFMNSSFRKSFLTLFRCRRRFTSKNLSDVSVSESTLVSRSQKWLQDTRIYEEHL</sequence>
<keyword evidence="3 9" id="KW-0812">Transmembrane</keyword>
<evidence type="ECO:0000256" key="5">
    <source>
        <dbReference type="ARBA" id="ARBA00023040"/>
    </source>
</evidence>
<keyword evidence="6 9" id="KW-0472">Membrane</keyword>
<gene>
    <name evidence="11" type="ORF">R5R35_001611</name>
</gene>
<dbReference type="GO" id="GO:0005886">
    <property type="term" value="C:plasma membrane"/>
    <property type="evidence" value="ECO:0007669"/>
    <property type="project" value="TreeGrafter"/>
</dbReference>
<dbReference type="Gene3D" id="1.20.1070.10">
    <property type="entry name" value="Rhodopsin 7-helix transmembrane proteins"/>
    <property type="match status" value="1"/>
</dbReference>
<evidence type="ECO:0000256" key="7">
    <source>
        <dbReference type="ARBA" id="ARBA00023170"/>
    </source>
</evidence>
<protein>
    <recommendedName>
        <fullName evidence="10">G-protein coupled receptors family 1 profile domain-containing protein</fullName>
    </recommendedName>
</protein>
<accession>A0AAN9Z2W3</accession>
<dbReference type="PANTHER" id="PTHR24238:SF75">
    <property type="entry name" value="CHOLECYSTOKININ-LIKE RECEPTOR AT 17D1-RELATED"/>
    <property type="match status" value="1"/>
</dbReference>
<dbReference type="InterPro" id="IPR000276">
    <property type="entry name" value="GPCR_Rhodpsn"/>
</dbReference>
<keyword evidence="12" id="KW-1185">Reference proteome</keyword>
<organism evidence="11 12">
    <name type="scientific">Gryllus longicercus</name>
    <dbReference type="NCBI Taxonomy" id="2509291"/>
    <lineage>
        <taxon>Eukaryota</taxon>
        <taxon>Metazoa</taxon>
        <taxon>Ecdysozoa</taxon>
        <taxon>Arthropoda</taxon>
        <taxon>Hexapoda</taxon>
        <taxon>Insecta</taxon>
        <taxon>Pterygota</taxon>
        <taxon>Neoptera</taxon>
        <taxon>Polyneoptera</taxon>
        <taxon>Orthoptera</taxon>
        <taxon>Ensifera</taxon>
        <taxon>Gryllidea</taxon>
        <taxon>Grylloidea</taxon>
        <taxon>Gryllidae</taxon>
        <taxon>Gryllinae</taxon>
        <taxon>Gryllus</taxon>
    </lineage>
</organism>
<dbReference type="PANTHER" id="PTHR24238">
    <property type="entry name" value="G-PROTEIN COUPLED RECEPTOR"/>
    <property type="match status" value="1"/>
</dbReference>
<feature type="transmembrane region" description="Helical" evidence="9">
    <location>
        <begin position="173"/>
        <end position="194"/>
    </location>
</feature>
<evidence type="ECO:0000313" key="12">
    <source>
        <dbReference type="Proteomes" id="UP001378592"/>
    </source>
</evidence>
<evidence type="ECO:0000256" key="4">
    <source>
        <dbReference type="ARBA" id="ARBA00022989"/>
    </source>
</evidence>
<evidence type="ECO:0000256" key="9">
    <source>
        <dbReference type="SAM" id="Phobius"/>
    </source>
</evidence>
<dbReference type="PRINTS" id="PR00237">
    <property type="entry name" value="GPCRRHODOPSN"/>
</dbReference>
<feature type="transmembrane region" description="Helical" evidence="9">
    <location>
        <begin position="6"/>
        <end position="25"/>
    </location>
</feature>
<evidence type="ECO:0000256" key="3">
    <source>
        <dbReference type="ARBA" id="ARBA00022692"/>
    </source>
</evidence>
<dbReference type="EMBL" id="JAZDUA010000267">
    <property type="protein sequence ID" value="KAK7862636.1"/>
    <property type="molecule type" value="Genomic_DNA"/>
</dbReference>
<dbReference type="AlphaFoldDB" id="A0AAN9Z2W3"/>
<evidence type="ECO:0000259" key="10">
    <source>
        <dbReference type="PROSITE" id="PS50262"/>
    </source>
</evidence>
<comment type="similarity">
    <text evidence="2">Belongs to the G-protein coupled receptor 1 family.</text>
</comment>
<feature type="transmembrane region" description="Helical" evidence="9">
    <location>
        <begin position="132"/>
        <end position="153"/>
    </location>
</feature>
<evidence type="ECO:0000256" key="1">
    <source>
        <dbReference type="ARBA" id="ARBA00004141"/>
    </source>
</evidence>
<dbReference type="InterPro" id="IPR017452">
    <property type="entry name" value="GPCR_Rhodpsn_7TM"/>
</dbReference>
<name>A0AAN9Z2W3_9ORTH</name>
<dbReference type="Proteomes" id="UP001378592">
    <property type="component" value="Unassembled WGS sequence"/>
</dbReference>
<dbReference type="GO" id="GO:0008188">
    <property type="term" value="F:neuropeptide receptor activity"/>
    <property type="evidence" value="ECO:0007669"/>
    <property type="project" value="TreeGrafter"/>
</dbReference>
<reference evidence="11 12" key="1">
    <citation type="submission" date="2024-03" db="EMBL/GenBank/DDBJ databases">
        <title>The genome assembly and annotation of the cricket Gryllus longicercus Weissman &amp; Gray.</title>
        <authorList>
            <person name="Szrajer S."/>
            <person name="Gray D."/>
            <person name="Ylla G."/>
        </authorList>
    </citation>
    <scope>NUCLEOTIDE SEQUENCE [LARGE SCALE GENOMIC DNA]</scope>
    <source>
        <strain evidence="11">DAG 2021-001</strain>
        <tissue evidence="11">Whole body minus gut</tissue>
    </source>
</reference>
<evidence type="ECO:0000256" key="8">
    <source>
        <dbReference type="ARBA" id="ARBA00023224"/>
    </source>
</evidence>
<keyword evidence="8" id="KW-0807">Transducer</keyword>
<feature type="domain" description="G-protein coupled receptors family 1 profile" evidence="10">
    <location>
        <begin position="1"/>
        <end position="191"/>
    </location>
</feature>
<keyword evidence="7" id="KW-0675">Receptor</keyword>
<keyword evidence="5" id="KW-0297">G-protein coupled receptor</keyword>
<comment type="caution">
    <text evidence="11">The sequence shown here is derived from an EMBL/GenBank/DDBJ whole genome shotgun (WGS) entry which is preliminary data.</text>
</comment>
<dbReference type="Pfam" id="PF00001">
    <property type="entry name" value="7tm_1"/>
    <property type="match status" value="1"/>
</dbReference>
<evidence type="ECO:0000313" key="11">
    <source>
        <dbReference type="EMBL" id="KAK7862636.1"/>
    </source>
</evidence>
<dbReference type="PROSITE" id="PS50262">
    <property type="entry name" value="G_PROTEIN_RECEP_F1_2"/>
    <property type="match status" value="1"/>
</dbReference>
<comment type="subcellular location">
    <subcellularLocation>
        <location evidence="1">Membrane</location>
        <topology evidence="1">Multi-pass membrane protein</topology>
    </subcellularLocation>
</comment>